<dbReference type="EMBL" id="FPIZ01000004">
    <property type="protein sequence ID" value="SFW38977.1"/>
    <property type="molecule type" value="Genomic_DNA"/>
</dbReference>
<name>A0A1K1NUM3_9BACT</name>
<accession>A0A1K1NUM3</accession>
<dbReference type="Proteomes" id="UP000183788">
    <property type="component" value="Unassembled WGS sequence"/>
</dbReference>
<reference evidence="1 2" key="1">
    <citation type="submission" date="2016-11" db="EMBL/GenBank/DDBJ databases">
        <authorList>
            <person name="Jaros S."/>
            <person name="Januszkiewicz K."/>
            <person name="Wedrychowicz H."/>
        </authorList>
    </citation>
    <scope>NUCLEOTIDE SEQUENCE [LARGE SCALE GENOMIC DNA]</scope>
    <source>
        <strain evidence="1 2">DSM 784</strain>
    </source>
</reference>
<organism evidence="1 2">
    <name type="scientific">Chitinophaga sancti</name>
    <dbReference type="NCBI Taxonomy" id="1004"/>
    <lineage>
        <taxon>Bacteria</taxon>
        <taxon>Pseudomonadati</taxon>
        <taxon>Bacteroidota</taxon>
        <taxon>Chitinophagia</taxon>
        <taxon>Chitinophagales</taxon>
        <taxon>Chitinophagaceae</taxon>
        <taxon>Chitinophaga</taxon>
    </lineage>
</organism>
<proteinExistence type="predicted"/>
<evidence type="ECO:0000313" key="1">
    <source>
        <dbReference type="EMBL" id="SFW38977.1"/>
    </source>
</evidence>
<dbReference type="AlphaFoldDB" id="A0A1K1NUM3"/>
<gene>
    <name evidence="1" type="ORF">SAMN05661012_01488</name>
</gene>
<sequence>MVSPRVENRYTQCLTASNRKRLNLSGASEEYRPNDVASGYEVEIQVKRLMMQV</sequence>
<evidence type="ECO:0000313" key="2">
    <source>
        <dbReference type="Proteomes" id="UP000183788"/>
    </source>
</evidence>
<protein>
    <submittedName>
        <fullName evidence="1">Uncharacterized protein</fullName>
    </submittedName>
</protein>
<dbReference type="STRING" id="1004.SAMN05661012_01488"/>